<dbReference type="AlphaFoldDB" id="A0A1E4T4D6"/>
<reference evidence="2" key="1">
    <citation type="submission" date="2016-04" db="EMBL/GenBank/DDBJ databases">
        <title>Comparative genomics of biotechnologically important yeasts.</title>
        <authorList>
            <consortium name="DOE Joint Genome Institute"/>
            <person name="Riley R."/>
            <person name="Haridas S."/>
            <person name="Wolfe K.H."/>
            <person name="Lopes M.R."/>
            <person name="Hittinger C.T."/>
            <person name="Goker M."/>
            <person name="Salamov A."/>
            <person name="Wisecaver J."/>
            <person name="Long T.M."/>
            <person name="Aerts A.L."/>
            <person name="Barry K."/>
            <person name="Choi C."/>
            <person name="Clum A."/>
            <person name="Coughlan A.Y."/>
            <person name="Deshpande S."/>
            <person name="Douglass A.P."/>
            <person name="Hanson S.J."/>
            <person name="Klenk H.-P."/>
            <person name="Labutti K."/>
            <person name="Lapidus A."/>
            <person name="Lindquist E."/>
            <person name="Lipzen A."/>
            <person name="Meier-Kolthoff J.P."/>
            <person name="Ohm R.A."/>
            <person name="Otillar R.P."/>
            <person name="Pangilinan J."/>
            <person name="Peng Y."/>
            <person name="Rokas A."/>
            <person name="Rosa C.A."/>
            <person name="Scheuner C."/>
            <person name="Sibirny A.A."/>
            <person name="Slot J.C."/>
            <person name="Stielow J.B."/>
            <person name="Sun H."/>
            <person name="Kurtzman C.P."/>
            <person name="Blackwell M."/>
            <person name="Grigoriev I.V."/>
            <person name="Jeffries T.W."/>
        </authorList>
    </citation>
    <scope>NUCLEOTIDE SEQUENCE [LARGE SCALE GENOMIC DNA]</scope>
    <source>
        <strain evidence="2">NRRL YB-2248</strain>
    </source>
</reference>
<keyword evidence="2" id="KW-1185">Reference proteome</keyword>
<proteinExistence type="predicted"/>
<dbReference type="EMBL" id="KV453849">
    <property type="protein sequence ID" value="ODV86626.1"/>
    <property type="molecule type" value="Genomic_DNA"/>
</dbReference>
<sequence length="53" mass="6267">MMRRFRSIANKYYGFKVQCDKLAPGFLHILMIQHYPVNKFVLRKYPADVASFG</sequence>
<evidence type="ECO:0000313" key="1">
    <source>
        <dbReference type="EMBL" id="ODV86626.1"/>
    </source>
</evidence>
<accession>A0A1E4T4D6</accession>
<evidence type="ECO:0000313" key="2">
    <source>
        <dbReference type="Proteomes" id="UP000094801"/>
    </source>
</evidence>
<organism evidence="1 2">
    <name type="scientific">[Candida] arabinofermentans NRRL YB-2248</name>
    <dbReference type="NCBI Taxonomy" id="983967"/>
    <lineage>
        <taxon>Eukaryota</taxon>
        <taxon>Fungi</taxon>
        <taxon>Dikarya</taxon>
        <taxon>Ascomycota</taxon>
        <taxon>Saccharomycotina</taxon>
        <taxon>Pichiomycetes</taxon>
        <taxon>Pichiales</taxon>
        <taxon>Pichiaceae</taxon>
        <taxon>Ogataea</taxon>
        <taxon>Ogataea/Candida clade</taxon>
    </lineage>
</organism>
<name>A0A1E4T4D6_9ASCO</name>
<dbReference type="Proteomes" id="UP000094801">
    <property type="component" value="Unassembled WGS sequence"/>
</dbReference>
<protein>
    <submittedName>
        <fullName evidence="1">Uncharacterized protein</fullName>
    </submittedName>
</protein>
<gene>
    <name evidence="1" type="ORF">CANARDRAFT_27053</name>
</gene>